<feature type="transmembrane region" description="Helical" evidence="7">
    <location>
        <begin position="463"/>
        <end position="483"/>
    </location>
</feature>
<proteinExistence type="predicted"/>
<keyword evidence="2" id="KW-1003">Cell membrane</keyword>
<feature type="transmembrane region" description="Helical" evidence="7">
    <location>
        <begin position="221"/>
        <end position="241"/>
    </location>
</feature>
<name>A0ABS2RGR3_9ACTN</name>
<evidence type="ECO:0000256" key="3">
    <source>
        <dbReference type="ARBA" id="ARBA00022692"/>
    </source>
</evidence>
<dbReference type="RefSeq" id="WP_239578854.1">
    <property type="nucleotide sequence ID" value="NZ_BAAAQP010000011.1"/>
</dbReference>
<feature type="transmembrane region" description="Helical" evidence="7">
    <location>
        <begin position="381"/>
        <end position="408"/>
    </location>
</feature>
<feature type="transmembrane region" description="Helical" evidence="7">
    <location>
        <begin position="247"/>
        <end position="268"/>
    </location>
</feature>
<evidence type="ECO:0000256" key="2">
    <source>
        <dbReference type="ARBA" id="ARBA00022475"/>
    </source>
</evidence>
<organism evidence="8 9">
    <name type="scientific">Microlunatus panaciterrae</name>
    <dbReference type="NCBI Taxonomy" id="400768"/>
    <lineage>
        <taxon>Bacteria</taxon>
        <taxon>Bacillati</taxon>
        <taxon>Actinomycetota</taxon>
        <taxon>Actinomycetes</taxon>
        <taxon>Propionibacteriales</taxon>
        <taxon>Propionibacteriaceae</taxon>
        <taxon>Microlunatus</taxon>
    </lineage>
</organism>
<comment type="caution">
    <text evidence="8">The sequence shown here is derived from an EMBL/GenBank/DDBJ whole genome shotgun (WGS) entry which is preliminary data.</text>
</comment>
<keyword evidence="9" id="KW-1185">Reference proteome</keyword>
<feature type="transmembrane region" description="Helical" evidence="7">
    <location>
        <begin position="346"/>
        <end position="369"/>
    </location>
</feature>
<keyword evidence="5 7" id="KW-0472">Membrane</keyword>
<evidence type="ECO:0000313" key="8">
    <source>
        <dbReference type="EMBL" id="MBM7798200.1"/>
    </source>
</evidence>
<feature type="transmembrane region" description="Helical" evidence="7">
    <location>
        <begin position="128"/>
        <end position="147"/>
    </location>
</feature>
<dbReference type="PANTHER" id="PTHR23513">
    <property type="entry name" value="INTEGRAL MEMBRANE EFFLUX PROTEIN-RELATED"/>
    <property type="match status" value="1"/>
</dbReference>
<feature type="region of interest" description="Disordered" evidence="6">
    <location>
        <begin position="1"/>
        <end position="48"/>
    </location>
</feature>
<evidence type="ECO:0000256" key="7">
    <source>
        <dbReference type="SAM" id="Phobius"/>
    </source>
</evidence>
<dbReference type="PANTHER" id="PTHR23513:SF18">
    <property type="entry name" value="INTEGRAL MEMBRANE PROTEIN"/>
    <property type="match status" value="1"/>
</dbReference>
<evidence type="ECO:0000313" key="9">
    <source>
        <dbReference type="Proteomes" id="UP000704762"/>
    </source>
</evidence>
<keyword evidence="4 7" id="KW-1133">Transmembrane helix</keyword>
<dbReference type="EMBL" id="JAFBCF010000001">
    <property type="protein sequence ID" value="MBM7798200.1"/>
    <property type="molecule type" value="Genomic_DNA"/>
</dbReference>
<evidence type="ECO:0000256" key="6">
    <source>
        <dbReference type="SAM" id="MobiDB-lite"/>
    </source>
</evidence>
<dbReference type="Proteomes" id="UP000704762">
    <property type="component" value="Unassembled WGS sequence"/>
</dbReference>
<evidence type="ECO:0000256" key="4">
    <source>
        <dbReference type="ARBA" id="ARBA00022989"/>
    </source>
</evidence>
<dbReference type="SUPFAM" id="SSF103473">
    <property type="entry name" value="MFS general substrate transporter"/>
    <property type="match status" value="1"/>
</dbReference>
<evidence type="ECO:0000256" key="1">
    <source>
        <dbReference type="ARBA" id="ARBA00004651"/>
    </source>
</evidence>
<sequence>MGTRNGAGAGMGAGSAEGGGLPGAGGGEESTSRRLRARQAAATSKRAAAKTGSVIGSGARLAGRGARAGASRVVQFTGSKGAAESGLAKLVHLQFVSAAGDAAVAVSLAGTLFFTLPTDQARPQVAQFLLLTMAPFAIVAPFIGPFLDRFRHGRRWAIGVTCALRGFLCWVLADAIVNGSVWVFPAALGCLVSSKAFTVTRASAVPRLLPKDFTLVNANSRISLANVAGAAVGGGLAAAISQLGPSWSLRFAFAVFIGGTVLSILLPARVDSSAGERDIGGLLALPPAPGDEAPSHRVLRRFRSLRPSVLQGLRCVLGARLMTGFLTLYLAFMLREQPISHVNPTLLLGLVVAAAGIGNSLGTVTGNLLKDKAPERIGLTVLSVDVAMAIITAVLYGIVTVIAMGLVAGLCGQLAKLSYDALVQRDVPEVVRTSVFARSETAFQISWVIGGALGIILPLIPQVGFGVVAFLLVGVLTWTLVAWRRRLSAERLATDGG</sequence>
<gene>
    <name evidence="8" type="ORF">JOE57_001121</name>
</gene>
<protein>
    <submittedName>
        <fullName evidence="8">MFS family permease</fullName>
    </submittedName>
</protein>
<accession>A0ABS2RGR3</accession>
<comment type="subcellular location">
    <subcellularLocation>
        <location evidence="1">Cell membrane</location>
        <topology evidence="1">Multi-pass membrane protein</topology>
    </subcellularLocation>
</comment>
<reference evidence="8 9" key="1">
    <citation type="submission" date="2021-01" db="EMBL/GenBank/DDBJ databases">
        <title>Sequencing the genomes of 1000 actinobacteria strains.</title>
        <authorList>
            <person name="Klenk H.-P."/>
        </authorList>
    </citation>
    <scope>NUCLEOTIDE SEQUENCE [LARGE SCALE GENOMIC DNA]</scope>
    <source>
        <strain evidence="8 9">DSM 18662</strain>
    </source>
</reference>
<evidence type="ECO:0000256" key="5">
    <source>
        <dbReference type="ARBA" id="ARBA00023136"/>
    </source>
</evidence>
<feature type="transmembrane region" description="Helical" evidence="7">
    <location>
        <begin position="309"/>
        <end position="334"/>
    </location>
</feature>
<feature type="compositionally biased region" description="Gly residues" evidence="6">
    <location>
        <begin position="1"/>
        <end position="28"/>
    </location>
</feature>
<dbReference type="Gene3D" id="1.20.1250.20">
    <property type="entry name" value="MFS general substrate transporter like domains"/>
    <property type="match status" value="1"/>
</dbReference>
<dbReference type="InterPro" id="IPR011701">
    <property type="entry name" value="MFS"/>
</dbReference>
<feature type="transmembrane region" description="Helical" evidence="7">
    <location>
        <begin position="95"/>
        <end position="116"/>
    </location>
</feature>
<dbReference type="InterPro" id="IPR036259">
    <property type="entry name" value="MFS_trans_sf"/>
</dbReference>
<keyword evidence="3 7" id="KW-0812">Transmembrane</keyword>
<dbReference type="Pfam" id="PF07690">
    <property type="entry name" value="MFS_1"/>
    <property type="match status" value="1"/>
</dbReference>
<feature type="compositionally biased region" description="Low complexity" evidence="6">
    <location>
        <begin position="38"/>
        <end position="48"/>
    </location>
</feature>